<reference evidence="2 3" key="1">
    <citation type="submission" date="2017-04" db="EMBL/GenBank/DDBJ databases">
        <authorList>
            <person name="Afonso C.L."/>
            <person name="Miller P.J."/>
            <person name="Scott M.A."/>
            <person name="Spackman E."/>
            <person name="Goraichik I."/>
            <person name="Dimitrov K.M."/>
            <person name="Suarez D.L."/>
            <person name="Swayne D.E."/>
        </authorList>
    </citation>
    <scope>NUCLEOTIDE SEQUENCE [LARGE SCALE GENOMIC DNA]</scope>
    <source>
        <strain evidence="2 3">KR-140</strain>
    </source>
</reference>
<name>A0A1W1VAH3_9DEIO</name>
<evidence type="ECO:0000313" key="2">
    <source>
        <dbReference type="EMBL" id="SMB90286.1"/>
    </source>
</evidence>
<keyword evidence="3" id="KW-1185">Reference proteome</keyword>
<protein>
    <submittedName>
        <fullName evidence="2">Uncharacterized protein</fullName>
    </submittedName>
</protein>
<dbReference type="Proteomes" id="UP000192582">
    <property type="component" value="Unassembled WGS sequence"/>
</dbReference>
<accession>A0A1W1VAH3</accession>
<feature type="compositionally biased region" description="Basic and acidic residues" evidence="1">
    <location>
        <begin position="56"/>
        <end position="65"/>
    </location>
</feature>
<dbReference type="RefSeq" id="WP_084048324.1">
    <property type="nucleotide sequence ID" value="NZ_FWWU01000009.1"/>
</dbReference>
<organism evidence="2 3">
    <name type="scientific">Deinococcus hopiensis KR-140</name>
    <dbReference type="NCBI Taxonomy" id="695939"/>
    <lineage>
        <taxon>Bacteria</taxon>
        <taxon>Thermotogati</taxon>
        <taxon>Deinococcota</taxon>
        <taxon>Deinococci</taxon>
        <taxon>Deinococcales</taxon>
        <taxon>Deinococcaceae</taxon>
        <taxon>Deinococcus</taxon>
    </lineage>
</organism>
<feature type="region of interest" description="Disordered" evidence="1">
    <location>
        <begin position="16"/>
        <end position="65"/>
    </location>
</feature>
<evidence type="ECO:0000256" key="1">
    <source>
        <dbReference type="SAM" id="MobiDB-lite"/>
    </source>
</evidence>
<dbReference type="EMBL" id="FWWU01000009">
    <property type="protein sequence ID" value="SMB90286.1"/>
    <property type="molecule type" value="Genomic_DNA"/>
</dbReference>
<dbReference type="STRING" id="695939.SAMN00790413_00710"/>
<proteinExistence type="predicted"/>
<evidence type="ECO:0000313" key="3">
    <source>
        <dbReference type="Proteomes" id="UP000192582"/>
    </source>
</evidence>
<dbReference type="OrthoDB" id="72799at2"/>
<sequence>MSKLFPPGLRKFLGKLTGAGVKRFSPPRRGRDEDEGLGVPVPAGPQPWKGGAHAKLPPELELTGK</sequence>
<gene>
    <name evidence="2" type="ORF">SAMN00790413_00710</name>
</gene>
<dbReference type="AlphaFoldDB" id="A0A1W1VAH3"/>